<evidence type="ECO:0000256" key="18">
    <source>
        <dbReference type="RuleBase" id="RU362081"/>
    </source>
</evidence>
<dbReference type="FunFam" id="3.40.50.1000:FF:000031">
    <property type="entry name" value="Probable copper-transporting ATPase HMA5"/>
    <property type="match status" value="1"/>
</dbReference>
<dbReference type="GO" id="GO:0016020">
    <property type="term" value="C:membrane"/>
    <property type="evidence" value="ECO:0007669"/>
    <property type="project" value="UniProtKB-SubCell"/>
</dbReference>
<evidence type="ECO:0000259" key="19">
    <source>
        <dbReference type="PROSITE" id="PS50846"/>
    </source>
</evidence>
<dbReference type="CDD" id="cd00371">
    <property type="entry name" value="HMA"/>
    <property type="match status" value="2"/>
</dbReference>
<dbReference type="SUPFAM" id="SSF81665">
    <property type="entry name" value="Calcium ATPase, transmembrane domain M"/>
    <property type="match status" value="1"/>
</dbReference>
<keyword evidence="20" id="KW-0378">Hydrolase</keyword>
<dbReference type="InParanoid" id="A0A1Q3B5J2"/>
<dbReference type="InterPro" id="IPR001757">
    <property type="entry name" value="P_typ_ATPase"/>
</dbReference>
<dbReference type="NCBIfam" id="TIGR00003">
    <property type="entry name" value="copper ion binding protein"/>
    <property type="match status" value="1"/>
</dbReference>
<dbReference type="PANTHER" id="PTHR46594:SF2">
    <property type="entry name" value="COPPER-TRANSPORTING ATPASE HMA4"/>
    <property type="match status" value="1"/>
</dbReference>
<name>A0A1Q3B5J2_CEPFO</name>
<comment type="subcellular location">
    <subcellularLocation>
        <location evidence="1">Membrane</location>
        <topology evidence="1">Multi-pass membrane protein</topology>
    </subcellularLocation>
</comment>
<dbReference type="InterPro" id="IPR023214">
    <property type="entry name" value="HAD_sf"/>
</dbReference>
<comment type="caution">
    <text evidence="20">The sequence shown here is derived from an EMBL/GenBank/DDBJ whole genome shotgun (WGS) entry which is preliminary data.</text>
</comment>
<dbReference type="SFLD" id="SFLDF00027">
    <property type="entry name" value="p-type_atpase"/>
    <property type="match status" value="1"/>
</dbReference>
<evidence type="ECO:0000256" key="17">
    <source>
        <dbReference type="ARBA" id="ARBA00077729"/>
    </source>
</evidence>
<keyword evidence="21" id="KW-1185">Reference proteome</keyword>
<feature type="transmembrane region" description="Helical" evidence="18">
    <location>
        <begin position="310"/>
        <end position="332"/>
    </location>
</feature>
<dbReference type="GO" id="GO:0005507">
    <property type="term" value="F:copper ion binding"/>
    <property type="evidence" value="ECO:0007669"/>
    <property type="project" value="InterPro"/>
</dbReference>
<organism evidence="20 21">
    <name type="scientific">Cephalotus follicularis</name>
    <name type="common">Albany pitcher plant</name>
    <dbReference type="NCBI Taxonomy" id="3775"/>
    <lineage>
        <taxon>Eukaryota</taxon>
        <taxon>Viridiplantae</taxon>
        <taxon>Streptophyta</taxon>
        <taxon>Embryophyta</taxon>
        <taxon>Tracheophyta</taxon>
        <taxon>Spermatophyta</taxon>
        <taxon>Magnoliopsida</taxon>
        <taxon>eudicotyledons</taxon>
        <taxon>Gunneridae</taxon>
        <taxon>Pentapetalae</taxon>
        <taxon>rosids</taxon>
        <taxon>fabids</taxon>
        <taxon>Oxalidales</taxon>
        <taxon>Cephalotaceae</taxon>
        <taxon>Cephalotus</taxon>
    </lineage>
</organism>
<dbReference type="FunFam" id="3.30.70.100:FF:000001">
    <property type="entry name" value="ATPase copper transporting beta"/>
    <property type="match status" value="1"/>
</dbReference>
<dbReference type="InterPro" id="IPR027256">
    <property type="entry name" value="P-typ_ATPase_IB"/>
</dbReference>
<sequence length="986" mass="107356">MDVNGTNVHLKMPLLQRPDSVIINLPEHINDKEKKFRTVQFKIRDIKCASCATSIESVLGELNGVESTVVSPLQGQALIKYNPHLVNTKKIKETIEDVGFPVEDFPEQEIGVCRLRIKGMTCTSCSESVEHALLMVHGVKKAVVGLALEEAKVHFDQNLTDTDQISEAIEDAGFGAELISSGNDANKVHLKLEGVDSQEDVIFIRSILESIQSVNQVEFDLPEKVTIAFNPDFTGPRSLIQCIEEAHHGPNVYHASLYAPPRKRETEQQQEICMYRNQFFMSCLFSVPVFFFSMVLPMLPPYGNWLEYKIQNMLTIGMVLRWILCTPVQFVVGRRFYVGSYYALRRRSANMDVLVTLGTNAAYFYSLYILVKALTSKTFEGQDFFETSAMLISFILLGKYLEVVAKGKTSDALAKLSDLAPDTANLLTMDGDGNVILEMEISTQLIQRNDIIKIVPGAKIPVDGIVVNGQSYVNESMITGEASPVAKKPNDKVIGGTVNENGCILVKVTHVGSDTALSQIVQLVEAAQLARAPVQKLADQISKFFVPIVVMAAFLTWLVWFITGLAGIYPRHWIPNAMDKFELALQFGISVLVVACPCALGLATPTAVMVATGKGASLGVLIKGGNALEKTHKVKMIVFDKTGTLTIGKPVVVSSALFSSISMEDICDIATAAEVNSEHPIAKAVVDHAKMVRKKSGSQTYHVMEAKDFEVHLGAGVSGKVADKMVLVGNRRLMQSRNVPLGPEVEDYISENEHLARTCVLVAIDGTVAGAFAVTDPVKPEAKHVISFLQLMGISSIMVTGDNWATATAIAKEVGIEKVFAEMDPLGKADKIRDIQAKGMHVAMVGDGINDSPALVAANIGMAIGAGTDVAIEAADIVLIKSNLEDVITAIDLSRKTISRIRLNYVWALGYNILGVPMAAGILYPFTGLRLPPWLAGACMAASSLSVVCSSLLLQSYKKPFHVHDTLGPSHCTKCGQRRFLWLIFG</sequence>
<dbReference type="AlphaFoldDB" id="A0A1Q3B5J2"/>
<evidence type="ECO:0000256" key="13">
    <source>
        <dbReference type="ARBA" id="ARBA00023008"/>
    </source>
</evidence>
<dbReference type="SFLD" id="SFLDG00002">
    <property type="entry name" value="C1.7:_P-type_atpase_like"/>
    <property type="match status" value="1"/>
</dbReference>
<dbReference type="PROSITE" id="PS01047">
    <property type="entry name" value="HMA_1"/>
    <property type="match status" value="2"/>
</dbReference>
<dbReference type="InterPro" id="IPR023299">
    <property type="entry name" value="ATPase_P-typ_cyto_dom_N"/>
</dbReference>
<reference evidence="21" key="1">
    <citation type="submission" date="2016-04" db="EMBL/GenBank/DDBJ databases">
        <title>Cephalotus genome sequencing.</title>
        <authorList>
            <person name="Fukushima K."/>
            <person name="Hasebe M."/>
            <person name="Fang X."/>
        </authorList>
    </citation>
    <scope>NUCLEOTIDE SEQUENCE [LARGE SCALE GENOMIC DNA]</scope>
    <source>
        <strain evidence="21">cv. St1</strain>
    </source>
</reference>
<dbReference type="Gene3D" id="2.70.150.10">
    <property type="entry name" value="Calcium-transporting ATPase, cytoplasmic transduction domain A"/>
    <property type="match status" value="1"/>
</dbReference>
<dbReference type="GO" id="GO:0140581">
    <property type="term" value="F:P-type monovalent copper transporter activity"/>
    <property type="evidence" value="ECO:0007669"/>
    <property type="project" value="UniProtKB-EC"/>
</dbReference>
<dbReference type="PROSITE" id="PS00154">
    <property type="entry name" value="ATPASE_E1_E2"/>
    <property type="match status" value="1"/>
</dbReference>
<evidence type="ECO:0000256" key="6">
    <source>
        <dbReference type="ARBA" id="ARBA00022723"/>
    </source>
</evidence>
<dbReference type="Pfam" id="PF00403">
    <property type="entry name" value="HMA"/>
    <property type="match status" value="2"/>
</dbReference>
<feature type="domain" description="HMA" evidence="19">
    <location>
        <begin position="37"/>
        <end position="103"/>
    </location>
</feature>
<dbReference type="InterPro" id="IPR059000">
    <property type="entry name" value="ATPase_P-type_domA"/>
</dbReference>
<dbReference type="InterPro" id="IPR036163">
    <property type="entry name" value="HMA_dom_sf"/>
</dbReference>
<feature type="domain" description="HMA" evidence="19">
    <location>
        <begin position="111"/>
        <end position="177"/>
    </location>
</feature>
<evidence type="ECO:0000256" key="3">
    <source>
        <dbReference type="ARBA" id="ARBA00012517"/>
    </source>
</evidence>
<evidence type="ECO:0000256" key="7">
    <source>
        <dbReference type="ARBA" id="ARBA00022737"/>
    </source>
</evidence>
<protein>
    <recommendedName>
        <fullName evidence="3">P-type Cu(+) transporter</fullName>
        <ecNumber evidence="3">7.2.2.8</ecNumber>
    </recommendedName>
    <alternativeName>
        <fullName evidence="17">Protein HEAVY METAL ATPASE 5</fullName>
    </alternativeName>
</protein>
<evidence type="ECO:0000256" key="8">
    <source>
        <dbReference type="ARBA" id="ARBA00022741"/>
    </source>
</evidence>
<comment type="similarity">
    <text evidence="2 18">Belongs to the cation transport ATPase (P-type) (TC 3.A.3) family. Type IB subfamily.</text>
</comment>
<evidence type="ECO:0000256" key="1">
    <source>
        <dbReference type="ARBA" id="ARBA00004141"/>
    </source>
</evidence>
<evidence type="ECO:0000313" key="21">
    <source>
        <dbReference type="Proteomes" id="UP000187406"/>
    </source>
</evidence>
<dbReference type="Gene3D" id="3.30.70.100">
    <property type="match status" value="2"/>
</dbReference>
<evidence type="ECO:0000256" key="15">
    <source>
        <dbReference type="ARBA" id="ARBA00023136"/>
    </source>
</evidence>
<dbReference type="GO" id="GO:0005524">
    <property type="term" value="F:ATP binding"/>
    <property type="evidence" value="ECO:0007669"/>
    <property type="project" value="UniProtKB-UniRule"/>
</dbReference>
<dbReference type="Gene3D" id="3.40.1110.10">
    <property type="entry name" value="Calcium-transporting ATPase, cytoplasmic domain N"/>
    <property type="match status" value="1"/>
</dbReference>
<dbReference type="SUPFAM" id="SSF55008">
    <property type="entry name" value="HMA, heavy metal-associated domain"/>
    <property type="match status" value="3"/>
</dbReference>
<evidence type="ECO:0000256" key="16">
    <source>
        <dbReference type="ARBA" id="ARBA00049289"/>
    </source>
</evidence>
<feature type="transmembrane region" description="Helical" evidence="18">
    <location>
        <begin position="583"/>
        <end position="604"/>
    </location>
</feature>
<dbReference type="SFLD" id="SFLDS00003">
    <property type="entry name" value="Haloacid_Dehalogenase"/>
    <property type="match status" value="1"/>
</dbReference>
<keyword evidence="11" id="KW-1278">Translocase</keyword>
<dbReference type="PRINTS" id="PR00119">
    <property type="entry name" value="CATATPASE"/>
</dbReference>
<feature type="transmembrane region" description="Helical" evidence="18">
    <location>
        <begin position="544"/>
        <end position="563"/>
    </location>
</feature>
<dbReference type="CDD" id="cd02094">
    <property type="entry name" value="P-type_ATPase_Cu-like"/>
    <property type="match status" value="1"/>
</dbReference>
<evidence type="ECO:0000256" key="14">
    <source>
        <dbReference type="ARBA" id="ARBA00023065"/>
    </source>
</evidence>
<dbReference type="EC" id="7.2.2.8" evidence="3"/>
<dbReference type="InterPro" id="IPR023298">
    <property type="entry name" value="ATPase_P-typ_TM_dom_sf"/>
</dbReference>
<accession>A0A1Q3B5J2</accession>
<feature type="transmembrane region" description="Helical" evidence="18">
    <location>
        <begin position="383"/>
        <end position="401"/>
    </location>
</feature>
<dbReference type="SUPFAM" id="SSF81653">
    <property type="entry name" value="Calcium ATPase, transduction domain A"/>
    <property type="match status" value="1"/>
</dbReference>
<evidence type="ECO:0000256" key="9">
    <source>
        <dbReference type="ARBA" id="ARBA00022796"/>
    </source>
</evidence>
<dbReference type="InterPro" id="IPR044492">
    <property type="entry name" value="P_typ_ATPase_HD_dom"/>
</dbReference>
<evidence type="ECO:0000256" key="4">
    <source>
        <dbReference type="ARBA" id="ARBA00022448"/>
    </source>
</evidence>
<evidence type="ECO:0000256" key="11">
    <source>
        <dbReference type="ARBA" id="ARBA00022967"/>
    </source>
</evidence>
<dbReference type="InterPro" id="IPR017969">
    <property type="entry name" value="Heavy-metal-associated_CS"/>
</dbReference>
<keyword evidence="5 18" id="KW-0812">Transmembrane</keyword>
<dbReference type="STRING" id="3775.A0A1Q3B5J2"/>
<dbReference type="InterPro" id="IPR006122">
    <property type="entry name" value="HMA_Cu_ion-bd"/>
</dbReference>
<gene>
    <name evidence="20" type="ORF">CFOL_v3_06845</name>
</gene>
<dbReference type="InterPro" id="IPR008250">
    <property type="entry name" value="ATPase_P-typ_transduc_dom_A_sf"/>
</dbReference>
<dbReference type="InterPro" id="IPR006121">
    <property type="entry name" value="HMA_dom"/>
</dbReference>
<proteinExistence type="inferred from homology"/>
<dbReference type="NCBIfam" id="TIGR01525">
    <property type="entry name" value="ATPase-IB_hvy"/>
    <property type="match status" value="1"/>
</dbReference>
<keyword evidence="8 18" id="KW-0547">Nucleotide-binding</keyword>
<keyword evidence="13" id="KW-0186">Copper</keyword>
<evidence type="ECO:0000256" key="5">
    <source>
        <dbReference type="ARBA" id="ARBA00022692"/>
    </source>
</evidence>
<feature type="transmembrane region" description="Helical" evidence="18">
    <location>
        <begin position="905"/>
        <end position="927"/>
    </location>
</feature>
<dbReference type="InterPro" id="IPR018303">
    <property type="entry name" value="ATPase_P-typ_P_site"/>
</dbReference>
<dbReference type="InterPro" id="IPR036412">
    <property type="entry name" value="HAD-like_sf"/>
</dbReference>
<dbReference type="OrthoDB" id="432719at2759"/>
<keyword evidence="14" id="KW-0406">Ion transport</keyword>
<keyword evidence="4" id="KW-0813">Transport</keyword>
<dbReference type="NCBIfam" id="TIGR01494">
    <property type="entry name" value="ATPase_P-type"/>
    <property type="match status" value="1"/>
</dbReference>
<evidence type="ECO:0000256" key="12">
    <source>
        <dbReference type="ARBA" id="ARBA00022989"/>
    </source>
</evidence>
<keyword evidence="15 18" id="KW-0472">Membrane</keyword>
<keyword evidence="10 18" id="KW-0067">ATP-binding</keyword>
<feature type="transmembrane region" description="Helical" evidence="18">
    <location>
        <begin position="279"/>
        <end position="298"/>
    </location>
</feature>
<dbReference type="Pfam" id="PF00702">
    <property type="entry name" value="Hydrolase"/>
    <property type="match status" value="1"/>
</dbReference>
<feature type="transmembrane region" description="Helical" evidence="18">
    <location>
        <begin position="353"/>
        <end position="371"/>
    </location>
</feature>
<dbReference type="PRINTS" id="PR00942">
    <property type="entry name" value="CUATPASEI"/>
</dbReference>
<evidence type="ECO:0000256" key="2">
    <source>
        <dbReference type="ARBA" id="ARBA00006024"/>
    </source>
</evidence>
<dbReference type="Gene3D" id="3.40.50.1000">
    <property type="entry name" value="HAD superfamily/HAD-like"/>
    <property type="match status" value="1"/>
</dbReference>
<dbReference type="Pfam" id="PF00122">
    <property type="entry name" value="E1-E2_ATPase"/>
    <property type="match status" value="1"/>
</dbReference>
<dbReference type="PANTHER" id="PTHR46594">
    <property type="entry name" value="P-TYPE CATION-TRANSPORTING ATPASE"/>
    <property type="match status" value="1"/>
</dbReference>
<keyword evidence="9" id="KW-0187">Copper transport</keyword>
<evidence type="ECO:0000256" key="10">
    <source>
        <dbReference type="ARBA" id="ARBA00022840"/>
    </source>
</evidence>
<dbReference type="FunFam" id="3.30.70.100:FF:000033">
    <property type="entry name" value="Copper-transporting ATPase HMA5"/>
    <property type="match status" value="1"/>
</dbReference>
<dbReference type="GO" id="GO:0016887">
    <property type="term" value="F:ATP hydrolysis activity"/>
    <property type="evidence" value="ECO:0007669"/>
    <property type="project" value="InterPro"/>
</dbReference>
<dbReference type="PROSITE" id="PS50846">
    <property type="entry name" value="HMA_2"/>
    <property type="match status" value="2"/>
</dbReference>
<keyword evidence="12 18" id="KW-1133">Transmembrane helix</keyword>
<evidence type="ECO:0000313" key="20">
    <source>
        <dbReference type="EMBL" id="GAV63326.1"/>
    </source>
</evidence>
<keyword evidence="6 18" id="KW-0479">Metal-binding</keyword>
<dbReference type="FunFam" id="2.70.150.10:FF:000002">
    <property type="entry name" value="Copper-transporting ATPase 1, putative"/>
    <property type="match status" value="1"/>
</dbReference>
<dbReference type="EMBL" id="BDDD01000302">
    <property type="protein sequence ID" value="GAV63326.1"/>
    <property type="molecule type" value="Genomic_DNA"/>
</dbReference>
<dbReference type="SUPFAM" id="SSF56784">
    <property type="entry name" value="HAD-like"/>
    <property type="match status" value="1"/>
</dbReference>
<keyword evidence="7" id="KW-0677">Repeat</keyword>
<dbReference type="Proteomes" id="UP000187406">
    <property type="component" value="Unassembled WGS sequence"/>
</dbReference>
<feature type="transmembrane region" description="Helical" evidence="18">
    <location>
        <begin position="933"/>
        <end position="954"/>
    </location>
</feature>
<comment type="catalytic activity">
    <reaction evidence="16">
        <text>Cu(+)(in) + ATP + H2O = Cu(+)(out) + ADP + phosphate + H(+)</text>
        <dbReference type="Rhea" id="RHEA:25792"/>
        <dbReference type="ChEBI" id="CHEBI:15377"/>
        <dbReference type="ChEBI" id="CHEBI:15378"/>
        <dbReference type="ChEBI" id="CHEBI:30616"/>
        <dbReference type="ChEBI" id="CHEBI:43474"/>
        <dbReference type="ChEBI" id="CHEBI:49552"/>
        <dbReference type="ChEBI" id="CHEBI:456216"/>
        <dbReference type="EC" id="7.2.2.8"/>
    </reaction>
</comment>